<evidence type="ECO:0000313" key="3">
    <source>
        <dbReference type="Proteomes" id="UP000535182"/>
    </source>
</evidence>
<feature type="signal peptide" evidence="1">
    <location>
        <begin position="1"/>
        <end position="18"/>
    </location>
</feature>
<dbReference type="AlphaFoldDB" id="A0A9X0QGE6"/>
<protein>
    <submittedName>
        <fullName evidence="2">Uncharacterized protein</fullName>
    </submittedName>
</protein>
<dbReference type="RefSeq" id="WP_183978497.1">
    <property type="nucleotide sequence ID" value="NZ_JACHEB010000007.1"/>
</dbReference>
<evidence type="ECO:0000313" key="2">
    <source>
        <dbReference type="EMBL" id="MBB5329745.1"/>
    </source>
</evidence>
<dbReference type="EMBL" id="JACHEB010000007">
    <property type="protein sequence ID" value="MBB5329745.1"/>
    <property type="molecule type" value="Genomic_DNA"/>
</dbReference>
<proteinExistence type="predicted"/>
<reference evidence="2 3" key="1">
    <citation type="submission" date="2020-08" db="EMBL/GenBank/DDBJ databases">
        <title>Genomic Encyclopedia of Type Strains, Phase IV (KMG-V): Genome sequencing to study the core and pangenomes of soil and plant-associated prokaryotes.</title>
        <authorList>
            <person name="Whitman W."/>
        </authorList>
    </citation>
    <scope>NUCLEOTIDE SEQUENCE [LARGE SCALE GENOMIC DNA]</scope>
    <source>
        <strain evidence="2 3">X5P2</strain>
    </source>
</reference>
<name>A0A9X0QGE6_9BACT</name>
<dbReference type="Proteomes" id="UP000535182">
    <property type="component" value="Unassembled WGS sequence"/>
</dbReference>
<keyword evidence="1" id="KW-0732">Signal</keyword>
<gene>
    <name evidence="2" type="ORF">HDF14_003367</name>
</gene>
<keyword evidence="3" id="KW-1185">Reference proteome</keyword>
<sequence length="174" mass="18795">MKPSLIALLLILVPPSFAAAQSKPSWRAATPTELQMALPARAPVEKERIETEMRTASGIINSHGKIIAGVVLITAGYSADGKYSHYLLVQAPITFGDISLASGNYVIGWQRGDDNLIVKFYDAATGQEHGTVTAHHLSTGSRVESFRIWPPASNPILQIGRFAVPYTLEKQATP</sequence>
<accession>A0A9X0QGE6</accession>
<organism evidence="2 3">
    <name type="scientific">Tunturiibacter gelidiferens</name>
    <dbReference type="NCBI Taxonomy" id="3069689"/>
    <lineage>
        <taxon>Bacteria</taxon>
        <taxon>Pseudomonadati</taxon>
        <taxon>Acidobacteriota</taxon>
        <taxon>Terriglobia</taxon>
        <taxon>Terriglobales</taxon>
        <taxon>Acidobacteriaceae</taxon>
        <taxon>Tunturiibacter</taxon>
    </lineage>
</organism>
<evidence type="ECO:0000256" key="1">
    <source>
        <dbReference type="SAM" id="SignalP"/>
    </source>
</evidence>
<feature type="chain" id="PRO_5040916041" evidence="1">
    <location>
        <begin position="19"/>
        <end position="174"/>
    </location>
</feature>
<comment type="caution">
    <text evidence="2">The sequence shown here is derived from an EMBL/GenBank/DDBJ whole genome shotgun (WGS) entry which is preliminary data.</text>
</comment>